<reference evidence="1 2" key="1">
    <citation type="journal article" date="2013" name="Genome Announc.">
        <title>Genome Sequence of Sporolactobacillus laevolacticus DSM442, an Efficient Polymer-Grade D-Lactate Producer from Agricultural Waste Cottonseed as a Nitrogen Source.</title>
        <authorList>
            <person name="Wang H."/>
            <person name="Wang L."/>
            <person name="Ju J."/>
            <person name="Yu B."/>
            <person name="Ma Y."/>
        </authorList>
    </citation>
    <scope>NUCLEOTIDE SEQUENCE [LARGE SCALE GENOMIC DNA]</scope>
    <source>
        <strain evidence="1 2">DSM 442</strain>
    </source>
</reference>
<name>V6J083_9BACL</name>
<dbReference type="EMBL" id="AWTC01000002">
    <property type="protein sequence ID" value="EST13227.1"/>
    <property type="molecule type" value="Genomic_DNA"/>
</dbReference>
<dbReference type="AlphaFoldDB" id="V6J083"/>
<gene>
    <name evidence="1" type="ORF">P343_03030</name>
</gene>
<organism evidence="1 2">
    <name type="scientific">Sporolactobacillus laevolacticus DSM 442</name>
    <dbReference type="NCBI Taxonomy" id="1395513"/>
    <lineage>
        <taxon>Bacteria</taxon>
        <taxon>Bacillati</taxon>
        <taxon>Bacillota</taxon>
        <taxon>Bacilli</taxon>
        <taxon>Bacillales</taxon>
        <taxon>Sporolactobacillaceae</taxon>
        <taxon>Sporolactobacillus</taxon>
    </lineage>
</organism>
<keyword evidence="2" id="KW-1185">Reference proteome</keyword>
<evidence type="ECO:0000313" key="2">
    <source>
        <dbReference type="Proteomes" id="UP000018296"/>
    </source>
</evidence>
<evidence type="ECO:0000313" key="1">
    <source>
        <dbReference type="EMBL" id="EST13227.1"/>
    </source>
</evidence>
<protein>
    <submittedName>
        <fullName evidence="1">Uncharacterized protein</fullName>
    </submittedName>
</protein>
<dbReference type="Proteomes" id="UP000018296">
    <property type="component" value="Unassembled WGS sequence"/>
</dbReference>
<accession>V6J083</accession>
<proteinExistence type="predicted"/>
<comment type="caution">
    <text evidence="1">The sequence shown here is derived from an EMBL/GenBank/DDBJ whole genome shotgun (WGS) entry which is preliminary data.</text>
</comment>
<sequence length="66" mass="7700">MGKLLKAYSFAIPDFSFRTRGGPLDSLAKKAVDHCKNHNLNQFILKKTIRLLRRNKDDIIRKNEED</sequence>